<protein>
    <submittedName>
        <fullName evidence="3">Uncharacterized protein</fullName>
    </submittedName>
</protein>
<evidence type="ECO:0000313" key="3">
    <source>
        <dbReference type="EnsemblMetazoa" id="Aqu2.1.20513_001"/>
    </source>
</evidence>
<name>A0A1X7TZG4_AMPQE</name>
<evidence type="ECO:0000256" key="2">
    <source>
        <dbReference type="SAM" id="MobiDB-lite"/>
    </source>
</evidence>
<dbReference type="GO" id="GO:0045145">
    <property type="term" value="F:single-stranded DNA 5'-3' DNA exonuclease activity"/>
    <property type="evidence" value="ECO:0007669"/>
    <property type="project" value="InterPro"/>
</dbReference>
<dbReference type="GO" id="GO:0036297">
    <property type="term" value="P:interstrand cross-link repair"/>
    <property type="evidence" value="ECO:0007669"/>
    <property type="project" value="TreeGrafter"/>
</dbReference>
<dbReference type="Pfam" id="PF09810">
    <property type="entry name" value="Exo5"/>
    <property type="match status" value="1"/>
</dbReference>
<dbReference type="PANTHER" id="PTHR14464:SF4">
    <property type="entry name" value="EXONUCLEASE V"/>
    <property type="match status" value="1"/>
</dbReference>
<dbReference type="GO" id="GO:0005634">
    <property type="term" value="C:nucleus"/>
    <property type="evidence" value="ECO:0007669"/>
    <property type="project" value="TreeGrafter"/>
</dbReference>
<dbReference type="InParanoid" id="A0A1X7TZG4"/>
<dbReference type="Gene3D" id="3.90.320.10">
    <property type="match status" value="1"/>
</dbReference>
<comment type="similarity">
    <text evidence="1">Belongs to the EXO5 family.</text>
</comment>
<organism evidence="3">
    <name type="scientific">Amphimedon queenslandica</name>
    <name type="common">Sponge</name>
    <dbReference type="NCBI Taxonomy" id="400682"/>
    <lineage>
        <taxon>Eukaryota</taxon>
        <taxon>Metazoa</taxon>
        <taxon>Porifera</taxon>
        <taxon>Demospongiae</taxon>
        <taxon>Heteroscleromorpha</taxon>
        <taxon>Haplosclerida</taxon>
        <taxon>Niphatidae</taxon>
        <taxon>Amphimedon</taxon>
    </lineage>
</organism>
<dbReference type="PANTHER" id="PTHR14464">
    <property type="entry name" value="EXONUCLEASE V"/>
    <property type="match status" value="1"/>
</dbReference>
<evidence type="ECO:0000256" key="1">
    <source>
        <dbReference type="ARBA" id="ARBA00009797"/>
    </source>
</evidence>
<dbReference type="AlphaFoldDB" id="A0A1X7TZG4"/>
<dbReference type="InterPro" id="IPR019190">
    <property type="entry name" value="EXOV"/>
</dbReference>
<feature type="compositionally biased region" description="Low complexity" evidence="2">
    <location>
        <begin position="303"/>
        <end position="312"/>
    </location>
</feature>
<dbReference type="OrthoDB" id="354769at2759"/>
<dbReference type="eggNOG" id="KOG4760">
    <property type="taxonomic scope" value="Eukaryota"/>
</dbReference>
<sequence length="324" mass="36465">MNMASLGNIIKEGKEGIGGEGVDCQVLEDEEFELVCHVTDLATLESELSEVRKHVAVQRNAGVYQPYKVFGRGSTSVQISDIARGLWCEQQVEYGHLYPYLRRTEGWRRVQAEKRTVIQQRTPVMKAGSHIHYKKEIEIHDVPIQVVAPTREDKWAVDLINTYIKLAQISRGGIGAEIKIYCAFEDTVLAGIIDQLQYCKEDHSLILMEHKTRKSNTLPQEEQKRGHYLQLMLYKFILDSFTSGTTNYCNVAKALGLKLSQILGPGPIEHAYNTGLLHNDLLLSPNGASMGDICSQSNKPQTSFSHNSSFSSDPTKTNRHFELE</sequence>
<dbReference type="STRING" id="400682.A0A1X7TZG4"/>
<accession>A0A1X7TZG4</accession>
<dbReference type="InterPro" id="IPR011604">
    <property type="entry name" value="PDDEXK-like_dom_sf"/>
</dbReference>
<dbReference type="EnsemblMetazoa" id="Aqu2.1.20513_001">
    <property type="protein sequence ID" value="Aqu2.1.20513_001"/>
    <property type="gene ID" value="Aqu2.1.20513"/>
</dbReference>
<feature type="region of interest" description="Disordered" evidence="2">
    <location>
        <begin position="292"/>
        <end position="324"/>
    </location>
</feature>
<proteinExistence type="inferred from homology"/>
<reference evidence="3" key="1">
    <citation type="submission" date="2017-05" db="UniProtKB">
        <authorList>
            <consortium name="EnsemblMetazoa"/>
        </authorList>
    </citation>
    <scope>IDENTIFICATION</scope>
</reference>